<dbReference type="GO" id="GO:0016020">
    <property type="term" value="C:membrane"/>
    <property type="evidence" value="ECO:0007669"/>
    <property type="project" value="UniProtKB-SubCell"/>
</dbReference>
<comment type="catalytic activity">
    <reaction evidence="9">
        <text>L-threonyl-[protein] + ATP = O-phospho-L-threonyl-[protein] + ADP + H(+)</text>
        <dbReference type="Rhea" id="RHEA:46608"/>
        <dbReference type="Rhea" id="RHEA-COMP:11060"/>
        <dbReference type="Rhea" id="RHEA-COMP:11605"/>
        <dbReference type="ChEBI" id="CHEBI:15378"/>
        <dbReference type="ChEBI" id="CHEBI:30013"/>
        <dbReference type="ChEBI" id="CHEBI:30616"/>
        <dbReference type="ChEBI" id="CHEBI:61977"/>
        <dbReference type="ChEBI" id="CHEBI:456216"/>
        <dbReference type="EC" id="2.7.11.1"/>
    </reaction>
</comment>
<dbReference type="FunFam" id="3.30.200.20:FF:000034">
    <property type="entry name" value="Kinase suppressor of Ras 1"/>
    <property type="match status" value="1"/>
</dbReference>
<dbReference type="OMA" id="PSHLCIV"/>
<dbReference type="InterPro" id="IPR001245">
    <property type="entry name" value="Ser-Thr/Tyr_kinase_cat_dom"/>
</dbReference>
<gene>
    <name evidence="14" type="ORF">GSBLH_T00005098001</name>
</gene>
<keyword evidence="8" id="KW-0472">Membrane</keyword>
<feature type="binding site" evidence="11">
    <location>
        <position position="65"/>
    </location>
    <ligand>
        <name>ATP</name>
        <dbReference type="ChEBI" id="CHEBI:30616"/>
    </ligand>
</feature>
<keyword evidence="6" id="KW-0418">Kinase</keyword>
<keyword evidence="5 11" id="KW-0547">Nucleotide-binding</keyword>
<comment type="subcellular location">
    <subcellularLocation>
        <location evidence="1">Membrane</location>
    </subcellularLocation>
</comment>
<dbReference type="Pfam" id="PF07714">
    <property type="entry name" value="PK_Tyr_Ser-Thr"/>
    <property type="match status" value="1"/>
</dbReference>
<evidence type="ECO:0000259" key="13">
    <source>
        <dbReference type="PROSITE" id="PS50011"/>
    </source>
</evidence>
<evidence type="ECO:0000256" key="2">
    <source>
        <dbReference type="ARBA" id="ARBA00012513"/>
    </source>
</evidence>
<keyword evidence="7 11" id="KW-0067">ATP-binding</keyword>
<comment type="catalytic activity">
    <reaction evidence="10">
        <text>L-seryl-[protein] + ATP = O-phospho-L-seryl-[protein] + ADP + H(+)</text>
        <dbReference type="Rhea" id="RHEA:17989"/>
        <dbReference type="Rhea" id="RHEA-COMP:9863"/>
        <dbReference type="Rhea" id="RHEA-COMP:11604"/>
        <dbReference type="ChEBI" id="CHEBI:15378"/>
        <dbReference type="ChEBI" id="CHEBI:29999"/>
        <dbReference type="ChEBI" id="CHEBI:30616"/>
        <dbReference type="ChEBI" id="CHEBI:83421"/>
        <dbReference type="ChEBI" id="CHEBI:456216"/>
        <dbReference type="EC" id="2.7.11.1"/>
    </reaction>
</comment>
<comment type="similarity">
    <text evidence="12">Belongs to the protein kinase superfamily.</text>
</comment>
<dbReference type="OrthoDB" id="339325at2759"/>
<dbReference type="InterPro" id="IPR051681">
    <property type="entry name" value="Ser/Thr_Kinases-Pseudokinases"/>
</dbReference>
<dbReference type="AlphaFoldDB" id="D8MBR4"/>
<dbReference type="PROSITE" id="PS00107">
    <property type="entry name" value="PROTEIN_KINASE_ATP"/>
    <property type="match status" value="1"/>
</dbReference>
<dbReference type="InterPro" id="IPR000719">
    <property type="entry name" value="Prot_kinase_dom"/>
</dbReference>
<dbReference type="Gene3D" id="3.30.200.20">
    <property type="entry name" value="Phosphorylase Kinase, domain 1"/>
    <property type="match status" value="1"/>
</dbReference>
<evidence type="ECO:0000256" key="1">
    <source>
        <dbReference type="ARBA" id="ARBA00004370"/>
    </source>
</evidence>
<dbReference type="GO" id="GO:0004674">
    <property type="term" value="F:protein serine/threonine kinase activity"/>
    <property type="evidence" value="ECO:0007669"/>
    <property type="project" value="UniProtKB-KW"/>
</dbReference>
<evidence type="ECO:0000256" key="9">
    <source>
        <dbReference type="ARBA" id="ARBA00047899"/>
    </source>
</evidence>
<dbReference type="Proteomes" id="UP000008312">
    <property type="component" value="Unassembled WGS sequence"/>
</dbReference>
<evidence type="ECO:0000256" key="7">
    <source>
        <dbReference type="ARBA" id="ARBA00022840"/>
    </source>
</evidence>
<dbReference type="InterPro" id="IPR017441">
    <property type="entry name" value="Protein_kinase_ATP_BS"/>
</dbReference>
<name>D8MBR4_BLAHO</name>
<dbReference type="GeneID" id="24922079"/>
<evidence type="ECO:0000256" key="10">
    <source>
        <dbReference type="ARBA" id="ARBA00048679"/>
    </source>
</evidence>
<feature type="domain" description="Protein kinase" evidence="13">
    <location>
        <begin position="37"/>
        <end position="307"/>
    </location>
</feature>
<dbReference type="PRINTS" id="PR00109">
    <property type="entry name" value="TYRKINASE"/>
</dbReference>
<evidence type="ECO:0000256" key="11">
    <source>
        <dbReference type="PROSITE-ProRule" id="PRU10141"/>
    </source>
</evidence>
<dbReference type="RefSeq" id="XP_012899551.1">
    <property type="nucleotide sequence ID" value="XM_013044097.1"/>
</dbReference>
<dbReference type="PIRSF" id="PIRSF000654">
    <property type="entry name" value="Integrin-linked_kinase"/>
    <property type="match status" value="1"/>
</dbReference>
<dbReference type="PANTHER" id="PTHR44329">
    <property type="entry name" value="SERINE/THREONINE-PROTEIN KINASE TNNI3K-RELATED"/>
    <property type="match status" value="1"/>
</dbReference>
<sequence>MVRSQSEEYLMLRVVNALQATLSGVQLTGLQINWEEVSIDQKVGAGGFAVVYHGMYRGCEVAVKKLRVNRMSSKSIRDFSSEVMLLRTLRHPNIVIFMGIVMNPVCLVTEYCHNGNLFDLLHETVDDKRGEHYAVQIPWQRRIRIALDVARGMNFLHTSTPVIIHRDLKSLNILINEKWTAKVSDFGLSRFKAADTAHDLMTGQCGTFQWMAPEVMDGHNYTEKADVYSYGINLWELLTRKIPYDGMQPMQVAMMVHTHKKRLPIPETCPEWYAMLIRDCWDPDPEARPSFAEIIKRLKRGGPAPTVLN</sequence>
<evidence type="ECO:0000313" key="15">
    <source>
        <dbReference type="Proteomes" id="UP000008312"/>
    </source>
</evidence>
<dbReference type="InterPro" id="IPR008271">
    <property type="entry name" value="Ser/Thr_kinase_AS"/>
</dbReference>
<evidence type="ECO:0000256" key="6">
    <source>
        <dbReference type="ARBA" id="ARBA00022777"/>
    </source>
</evidence>
<dbReference type="EMBL" id="FN668691">
    <property type="protein sequence ID" value="CBK25503.2"/>
    <property type="molecule type" value="Genomic_DNA"/>
</dbReference>
<keyword evidence="3 12" id="KW-0723">Serine/threonine-protein kinase</keyword>
<dbReference type="FunFam" id="1.10.510.10:FF:000476">
    <property type="entry name" value="PAS domain-containing protein tyrosine kinase family protein"/>
    <property type="match status" value="1"/>
</dbReference>
<accession>D8MBR4</accession>
<reference evidence="14" key="1">
    <citation type="submission" date="2010-02" db="EMBL/GenBank/DDBJ databases">
        <title>Sequencing and annotation of the Blastocystis hominis genome.</title>
        <authorList>
            <person name="Wincker P."/>
        </authorList>
    </citation>
    <scope>NUCLEOTIDE SEQUENCE</scope>
    <source>
        <strain evidence="14">Singapore isolate B</strain>
    </source>
</reference>
<dbReference type="PROSITE" id="PS50011">
    <property type="entry name" value="PROTEIN_KINASE_DOM"/>
    <property type="match status" value="1"/>
</dbReference>
<dbReference type="PROSITE" id="PS00108">
    <property type="entry name" value="PROTEIN_KINASE_ST"/>
    <property type="match status" value="1"/>
</dbReference>
<dbReference type="InterPro" id="IPR011009">
    <property type="entry name" value="Kinase-like_dom_sf"/>
</dbReference>
<evidence type="ECO:0000256" key="8">
    <source>
        <dbReference type="ARBA" id="ARBA00023136"/>
    </source>
</evidence>
<dbReference type="Gene3D" id="1.10.510.10">
    <property type="entry name" value="Transferase(Phosphotransferase) domain 1"/>
    <property type="match status" value="1"/>
</dbReference>
<keyword evidence="4" id="KW-0808">Transferase</keyword>
<dbReference type="EC" id="2.7.11.1" evidence="2"/>
<organism evidence="14">
    <name type="scientific">Blastocystis hominis</name>
    <dbReference type="NCBI Taxonomy" id="12968"/>
    <lineage>
        <taxon>Eukaryota</taxon>
        <taxon>Sar</taxon>
        <taxon>Stramenopiles</taxon>
        <taxon>Bigyra</taxon>
        <taxon>Opalozoa</taxon>
        <taxon>Opalinata</taxon>
        <taxon>Blastocystidae</taxon>
        <taxon>Blastocystis</taxon>
    </lineage>
</organism>
<dbReference type="InParanoid" id="D8MBR4"/>
<evidence type="ECO:0000256" key="5">
    <source>
        <dbReference type="ARBA" id="ARBA00022741"/>
    </source>
</evidence>
<evidence type="ECO:0000256" key="4">
    <source>
        <dbReference type="ARBA" id="ARBA00022679"/>
    </source>
</evidence>
<dbReference type="CDD" id="cd13999">
    <property type="entry name" value="STKc_MAP3K-like"/>
    <property type="match status" value="1"/>
</dbReference>
<proteinExistence type="inferred from homology"/>
<evidence type="ECO:0000313" key="14">
    <source>
        <dbReference type="EMBL" id="CBK25503.2"/>
    </source>
</evidence>
<protein>
    <recommendedName>
        <fullName evidence="2">non-specific serine/threonine protein kinase</fullName>
        <ecNumber evidence="2">2.7.11.1</ecNumber>
    </recommendedName>
</protein>
<dbReference type="GO" id="GO:0005524">
    <property type="term" value="F:ATP binding"/>
    <property type="evidence" value="ECO:0007669"/>
    <property type="project" value="UniProtKB-UniRule"/>
</dbReference>
<evidence type="ECO:0000256" key="3">
    <source>
        <dbReference type="ARBA" id="ARBA00022527"/>
    </source>
</evidence>
<dbReference type="SUPFAM" id="SSF56112">
    <property type="entry name" value="Protein kinase-like (PK-like)"/>
    <property type="match status" value="1"/>
</dbReference>
<keyword evidence="15" id="KW-1185">Reference proteome</keyword>
<dbReference type="SMART" id="SM00220">
    <property type="entry name" value="S_TKc"/>
    <property type="match status" value="1"/>
</dbReference>
<evidence type="ECO:0000256" key="12">
    <source>
        <dbReference type="RuleBase" id="RU000304"/>
    </source>
</evidence>